<feature type="transmembrane region" description="Helical" evidence="15">
    <location>
        <begin position="462"/>
        <end position="488"/>
    </location>
</feature>
<dbReference type="InterPro" id="IPR053974">
    <property type="entry name" value="ERMP1_1-A_TM"/>
</dbReference>
<evidence type="ECO:0000256" key="6">
    <source>
        <dbReference type="ARBA" id="ARBA00022723"/>
    </source>
</evidence>
<dbReference type="InterPro" id="IPR048024">
    <property type="entry name" value="Fxna-like_M28_dom"/>
</dbReference>
<dbReference type="Proteomes" id="UP000095284">
    <property type="component" value="Unplaced"/>
</dbReference>
<dbReference type="EMBL" id="CAJFDI010000002">
    <property type="protein sequence ID" value="CAD5215447.1"/>
    <property type="molecule type" value="Genomic_DNA"/>
</dbReference>
<evidence type="ECO:0000313" key="22">
    <source>
        <dbReference type="WBParaSite" id="BXY_0287900.1"/>
    </source>
</evidence>
<evidence type="ECO:0000256" key="14">
    <source>
        <dbReference type="ARBA" id="ARBA00078796"/>
    </source>
</evidence>
<dbReference type="SUPFAM" id="SSF53187">
    <property type="entry name" value="Zn-dependent exopeptidases"/>
    <property type="match status" value="1"/>
</dbReference>
<evidence type="ECO:0000256" key="2">
    <source>
        <dbReference type="ARBA" id="ARBA00004477"/>
    </source>
</evidence>
<keyword evidence="21" id="KW-1185">Reference proteome</keyword>
<evidence type="ECO:0000256" key="13">
    <source>
        <dbReference type="ARBA" id="ARBA00023180"/>
    </source>
</evidence>
<keyword evidence="8" id="KW-0256">Endoplasmic reticulum</keyword>
<sequence length="938" mass="107209">MKPFKFSADFMDPNWIEKEIPLLALSRRMASNLRSRRRPADSKEASELLDRVEGSFRDLVEKDRREKDTLGFKHWLITVAALAILYGLVVFQDRRLPDVLPADQFEQFSEVRAREILNKITSLGPRPSGSQALEVDAFKILSDKIGQIKQSFERTNVNRLEFDVQRPVGCFNLKFLSSFTLCYHKITNVLVRIGSKKKHSHHAVLLNCHFDTLPDTPGATDDAVSCAIMIETLEVLSKRPTELENDVIFLFNGAEENFLQASHGFITQHPWRHDIRAFINLEGTGSGGREILFQAGPGDSWILKAYLDNAPHPHCSVIAQEIFQSGIIPSDTDFRVLRDYGRLSGLDIAYHRNGWVYHTEFDKAAAITAGSIQRAGDNVLAVTQALLKSPYLEKPANFNEENKWVFFDVIGLRTVFYEIGTGNIVNYTVILVVLFMIGFRLVKGIYSPIDLLSAFGHNLLAFLSMLIVGLLIVGAIHLCGMILCWYAMPELVFPVYIVPMLISGCWTHSYISERMKKNKKEWNPLRQELIHYDSVLVFWASILMFMTAKGLASSFFILLHVLFPLLRDPFIFLFSKFSRKPLTPERVLFTQWICLLPVISFVSYAVMLFFDFFVPVMGRMGNAINPEFIMMPLSLITAWTFVLFTSNLVYISRRMDFLLKSSVAAFILFFVITATTNIGVPYKWSDDGLPRLRRILALHAKRSIYGFDGVLQSSDNGLFVQSFDYRGVDDLPQHTFLQGSDRPNCSNTKDEYCQLPYYTAIHEVIPPETARWVPLPQPPTLPNPLYVLMDNKIISDNGRTVNMSFVVKGGVDKMSYHITPLNGYQIKEWSFTKLDHSTFGRRDTYFVFLTYGFERPEERRFWVVLQKEEDDKKADKVPSLELSVATHYAHGRYQNSPTLFQLRALINTRRQTPHVAVGYWKWAITMIGGSCELVAHLF</sequence>
<accession>A0A1I7RQ87</accession>
<keyword evidence="7" id="KW-0378">Hydrolase</keyword>
<dbReference type="GO" id="GO:0005789">
    <property type="term" value="C:endoplasmic reticulum membrane"/>
    <property type="evidence" value="ECO:0007669"/>
    <property type="project" value="UniProtKB-SubCell"/>
</dbReference>
<protein>
    <recommendedName>
        <fullName evidence="14">FXNA-like protease</fullName>
    </recommendedName>
</protein>
<dbReference type="Proteomes" id="UP000582659">
    <property type="component" value="Unassembled WGS sequence"/>
</dbReference>
<evidence type="ECO:0000256" key="8">
    <source>
        <dbReference type="ARBA" id="ARBA00022824"/>
    </source>
</evidence>
<evidence type="ECO:0000256" key="7">
    <source>
        <dbReference type="ARBA" id="ARBA00022801"/>
    </source>
</evidence>
<organism evidence="20 22">
    <name type="scientific">Bursaphelenchus xylophilus</name>
    <name type="common">Pinewood nematode worm</name>
    <name type="synonym">Aphelenchoides xylophilus</name>
    <dbReference type="NCBI Taxonomy" id="6326"/>
    <lineage>
        <taxon>Eukaryota</taxon>
        <taxon>Metazoa</taxon>
        <taxon>Ecdysozoa</taxon>
        <taxon>Nematoda</taxon>
        <taxon>Chromadorea</taxon>
        <taxon>Rhabditida</taxon>
        <taxon>Tylenchina</taxon>
        <taxon>Tylenchomorpha</taxon>
        <taxon>Aphelenchoidea</taxon>
        <taxon>Aphelenchoididae</taxon>
        <taxon>Bursaphelenchus</taxon>
    </lineage>
</organism>
<dbReference type="eggNOG" id="KOG2194">
    <property type="taxonomic scope" value="Eukaryota"/>
</dbReference>
<feature type="transmembrane region" description="Helical" evidence="15">
    <location>
        <begin position="587"/>
        <end position="609"/>
    </location>
</feature>
<evidence type="ECO:0000256" key="11">
    <source>
        <dbReference type="ARBA" id="ARBA00023049"/>
    </source>
</evidence>
<dbReference type="Proteomes" id="UP000659654">
    <property type="component" value="Unassembled WGS sequence"/>
</dbReference>
<reference evidence="22" key="1">
    <citation type="submission" date="2016-11" db="UniProtKB">
        <authorList>
            <consortium name="WormBaseParasite"/>
        </authorList>
    </citation>
    <scope>IDENTIFICATION</scope>
</reference>
<evidence type="ECO:0000313" key="21">
    <source>
        <dbReference type="Proteomes" id="UP000659654"/>
    </source>
</evidence>
<comment type="subcellular location">
    <subcellularLocation>
        <location evidence="2">Endoplasmic reticulum membrane</location>
        <topology evidence="2">Multi-pass membrane protein</topology>
    </subcellularLocation>
</comment>
<comment type="similarity">
    <text evidence="3">Belongs to the peptidase M28 family.</text>
</comment>
<keyword evidence="10 15" id="KW-1133">Transmembrane helix</keyword>
<dbReference type="InterPro" id="IPR045175">
    <property type="entry name" value="M28_fam"/>
</dbReference>
<keyword evidence="6" id="KW-0479">Metal-binding</keyword>
<dbReference type="InterPro" id="IPR007484">
    <property type="entry name" value="Peptidase_M28"/>
</dbReference>
<evidence type="ECO:0000256" key="12">
    <source>
        <dbReference type="ARBA" id="ARBA00023136"/>
    </source>
</evidence>
<keyword evidence="12 15" id="KW-0472">Membrane</keyword>
<evidence type="ECO:0000256" key="4">
    <source>
        <dbReference type="ARBA" id="ARBA00022670"/>
    </source>
</evidence>
<feature type="domain" description="Endoplasmic reticulum metallopeptidase 1/1-A TM" evidence="18">
    <location>
        <begin position="450"/>
        <end position="672"/>
    </location>
</feature>
<evidence type="ECO:0000256" key="10">
    <source>
        <dbReference type="ARBA" id="ARBA00022989"/>
    </source>
</evidence>
<dbReference type="CDD" id="cd03875">
    <property type="entry name" value="M28_Fxna_like"/>
    <property type="match status" value="1"/>
</dbReference>
<feature type="domain" description="Peptidase M28" evidence="16">
    <location>
        <begin position="188"/>
        <end position="382"/>
    </location>
</feature>
<name>A0A1I7RQ87_BURXY</name>
<dbReference type="Pfam" id="PF04389">
    <property type="entry name" value="Peptidase_M28"/>
    <property type="match status" value="1"/>
</dbReference>
<evidence type="ECO:0000259" key="16">
    <source>
        <dbReference type="Pfam" id="PF04389"/>
    </source>
</evidence>
<dbReference type="Pfam" id="PF22249">
    <property type="entry name" value="ERMP1-TM"/>
    <property type="match status" value="1"/>
</dbReference>
<evidence type="ECO:0000256" key="5">
    <source>
        <dbReference type="ARBA" id="ARBA00022692"/>
    </source>
</evidence>
<evidence type="ECO:0000259" key="18">
    <source>
        <dbReference type="Pfam" id="PF22249"/>
    </source>
</evidence>
<proteinExistence type="inferred from homology"/>
<dbReference type="Pfam" id="PF22248">
    <property type="entry name" value="ERMP1_C"/>
    <property type="match status" value="1"/>
</dbReference>
<feature type="transmembrane region" description="Helical" evidence="15">
    <location>
        <begin position="532"/>
        <end position="548"/>
    </location>
</feature>
<dbReference type="GO" id="GO:0006508">
    <property type="term" value="P:proteolysis"/>
    <property type="evidence" value="ECO:0007669"/>
    <property type="project" value="UniProtKB-KW"/>
</dbReference>
<evidence type="ECO:0000313" key="20">
    <source>
        <dbReference type="Proteomes" id="UP000095284"/>
    </source>
</evidence>
<dbReference type="SMR" id="A0A1I7RQ87"/>
<feature type="domain" description="Endoplasmic reticulum metallopeptidase 1-like C-terminal" evidence="17">
    <location>
        <begin position="690"/>
        <end position="901"/>
    </location>
</feature>
<dbReference type="GO" id="GO:0046872">
    <property type="term" value="F:metal ion binding"/>
    <property type="evidence" value="ECO:0007669"/>
    <property type="project" value="UniProtKB-KW"/>
</dbReference>
<dbReference type="WBParaSite" id="BXY_0287900.1">
    <property type="protein sequence ID" value="BXY_0287900.1"/>
    <property type="gene ID" value="BXY_0287900"/>
</dbReference>
<dbReference type="GO" id="GO:0008235">
    <property type="term" value="F:metalloexopeptidase activity"/>
    <property type="evidence" value="ECO:0007669"/>
    <property type="project" value="InterPro"/>
</dbReference>
<keyword evidence="13" id="KW-0325">Glycoprotein</keyword>
<evidence type="ECO:0000313" key="19">
    <source>
        <dbReference type="EMBL" id="CAD5215447.1"/>
    </source>
</evidence>
<feature type="transmembrane region" description="Helical" evidence="15">
    <location>
        <begin position="494"/>
        <end position="511"/>
    </location>
</feature>
<dbReference type="FunFam" id="3.40.630.10:FF:000008">
    <property type="entry name" value="Endoplasmic reticulum metallopeptidase 1"/>
    <property type="match status" value="1"/>
</dbReference>
<dbReference type="InterPro" id="IPR053973">
    <property type="entry name" value="ERMP1-like_C"/>
</dbReference>
<feature type="transmembrane region" description="Helical" evidence="15">
    <location>
        <begin position="629"/>
        <end position="651"/>
    </location>
</feature>
<comment type="cofactor">
    <cofactor evidence="1">
        <name>Zn(2+)</name>
        <dbReference type="ChEBI" id="CHEBI:29105"/>
    </cofactor>
</comment>
<feature type="transmembrane region" description="Helical" evidence="15">
    <location>
        <begin position="72"/>
        <end position="91"/>
    </location>
</feature>
<feature type="transmembrane region" description="Helical" evidence="15">
    <location>
        <begin position="424"/>
        <end position="442"/>
    </location>
</feature>
<keyword evidence="9" id="KW-0862">Zinc</keyword>
<evidence type="ECO:0000256" key="9">
    <source>
        <dbReference type="ARBA" id="ARBA00022833"/>
    </source>
</evidence>
<evidence type="ECO:0000256" key="3">
    <source>
        <dbReference type="ARBA" id="ARBA00010918"/>
    </source>
</evidence>
<dbReference type="PANTHER" id="PTHR12147:SF22">
    <property type="entry name" value="ENDOPLASMIC RETICULUM METALLOPEPTIDASE 1"/>
    <property type="match status" value="1"/>
</dbReference>
<dbReference type="OrthoDB" id="76293at2759"/>
<dbReference type="AlphaFoldDB" id="A0A1I7RQ87"/>
<keyword evidence="4" id="KW-0645">Protease</keyword>
<dbReference type="PANTHER" id="PTHR12147">
    <property type="entry name" value="METALLOPEPTIDASE M28 FAMILY MEMBER"/>
    <property type="match status" value="1"/>
</dbReference>
<keyword evidence="11" id="KW-0482">Metalloprotease</keyword>
<keyword evidence="5 15" id="KW-0812">Transmembrane</keyword>
<gene>
    <name evidence="19" type="ORF">BXYJ_LOCUS4034</name>
</gene>
<reference evidence="19" key="2">
    <citation type="submission" date="2020-09" db="EMBL/GenBank/DDBJ databases">
        <authorList>
            <person name="Kikuchi T."/>
        </authorList>
    </citation>
    <scope>NUCLEOTIDE SEQUENCE</scope>
    <source>
        <strain evidence="19">Ka4C1</strain>
    </source>
</reference>
<evidence type="ECO:0000259" key="17">
    <source>
        <dbReference type="Pfam" id="PF22248"/>
    </source>
</evidence>
<evidence type="ECO:0000256" key="1">
    <source>
        <dbReference type="ARBA" id="ARBA00001947"/>
    </source>
</evidence>
<feature type="transmembrane region" description="Helical" evidence="15">
    <location>
        <begin position="554"/>
        <end position="575"/>
    </location>
</feature>
<dbReference type="EMBL" id="CAJFCV020000002">
    <property type="protein sequence ID" value="CAG9097318.1"/>
    <property type="molecule type" value="Genomic_DNA"/>
</dbReference>
<dbReference type="Gene3D" id="3.40.630.10">
    <property type="entry name" value="Zn peptidases"/>
    <property type="match status" value="1"/>
</dbReference>
<feature type="transmembrane region" description="Helical" evidence="15">
    <location>
        <begin position="663"/>
        <end position="684"/>
    </location>
</feature>
<evidence type="ECO:0000256" key="15">
    <source>
        <dbReference type="SAM" id="Phobius"/>
    </source>
</evidence>